<evidence type="ECO:0000256" key="2">
    <source>
        <dbReference type="ARBA" id="ARBA00022801"/>
    </source>
</evidence>
<dbReference type="InterPro" id="IPR002053">
    <property type="entry name" value="Glyco_hydro_25"/>
</dbReference>
<dbReference type="GO" id="GO:0016052">
    <property type="term" value="P:carbohydrate catabolic process"/>
    <property type="evidence" value="ECO:0007669"/>
    <property type="project" value="TreeGrafter"/>
</dbReference>
<keyword evidence="2" id="KW-0378">Hydrolase</keyword>
<organism evidence="5 6">
    <name type="scientific">Paraoerskovia marina</name>
    <dbReference type="NCBI Taxonomy" id="545619"/>
    <lineage>
        <taxon>Bacteria</taxon>
        <taxon>Bacillati</taxon>
        <taxon>Actinomycetota</taxon>
        <taxon>Actinomycetes</taxon>
        <taxon>Micrococcales</taxon>
        <taxon>Cellulomonadaceae</taxon>
        <taxon>Paraoerskovia</taxon>
    </lineage>
</organism>
<evidence type="ECO:0000313" key="5">
    <source>
        <dbReference type="EMBL" id="SDR90512.1"/>
    </source>
</evidence>
<accession>A0A1H1MV72</accession>
<keyword evidence="4" id="KW-0472">Membrane</keyword>
<keyword evidence="6" id="KW-1185">Reference proteome</keyword>
<dbReference type="InterPro" id="IPR017853">
    <property type="entry name" value="GH"/>
</dbReference>
<dbReference type="GO" id="GO:0003796">
    <property type="term" value="F:lysozyme activity"/>
    <property type="evidence" value="ECO:0007669"/>
    <property type="project" value="InterPro"/>
</dbReference>
<evidence type="ECO:0000256" key="4">
    <source>
        <dbReference type="SAM" id="Phobius"/>
    </source>
</evidence>
<dbReference type="AlphaFoldDB" id="A0A1H1MV72"/>
<evidence type="ECO:0000256" key="3">
    <source>
        <dbReference type="ARBA" id="ARBA00023295"/>
    </source>
</evidence>
<evidence type="ECO:0000256" key="1">
    <source>
        <dbReference type="ARBA" id="ARBA00010646"/>
    </source>
</evidence>
<proteinExistence type="inferred from homology"/>
<dbReference type="PANTHER" id="PTHR34135">
    <property type="entry name" value="LYSOZYME"/>
    <property type="match status" value="1"/>
</dbReference>
<reference evidence="6" key="1">
    <citation type="submission" date="2016-10" db="EMBL/GenBank/DDBJ databases">
        <authorList>
            <person name="Varghese N."/>
            <person name="Submissions S."/>
        </authorList>
    </citation>
    <scope>NUCLEOTIDE SEQUENCE [LARGE SCALE GENOMIC DNA]</scope>
    <source>
        <strain evidence="6">DSM 22126</strain>
    </source>
</reference>
<dbReference type="SMART" id="SM00641">
    <property type="entry name" value="Glyco_25"/>
    <property type="match status" value="1"/>
</dbReference>
<dbReference type="Pfam" id="PF01183">
    <property type="entry name" value="Glyco_hydro_25"/>
    <property type="match status" value="1"/>
</dbReference>
<dbReference type="EMBL" id="LT629776">
    <property type="protein sequence ID" value="SDR90512.1"/>
    <property type="molecule type" value="Genomic_DNA"/>
</dbReference>
<dbReference type="Proteomes" id="UP000185663">
    <property type="component" value="Chromosome I"/>
</dbReference>
<dbReference type="GO" id="GO:0009253">
    <property type="term" value="P:peptidoglycan catabolic process"/>
    <property type="evidence" value="ECO:0007669"/>
    <property type="project" value="InterPro"/>
</dbReference>
<keyword evidence="3" id="KW-0326">Glycosidase</keyword>
<keyword evidence="4" id="KW-1133">Transmembrane helix</keyword>
<dbReference type="Gene3D" id="3.20.20.80">
    <property type="entry name" value="Glycosidases"/>
    <property type="match status" value="1"/>
</dbReference>
<dbReference type="eggNOG" id="COG3757">
    <property type="taxonomic scope" value="Bacteria"/>
</dbReference>
<dbReference type="RefSeq" id="WP_083371352.1">
    <property type="nucleotide sequence ID" value="NZ_LT629776.1"/>
</dbReference>
<name>A0A1H1MV72_9CELL</name>
<dbReference type="SUPFAM" id="SSF51445">
    <property type="entry name" value="(Trans)glycosidases"/>
    <property type="match status" value="1"/>
</dbReference>
<protein>
    <submittedName>
        <fullName evidence="5">Lysozyme</fullName>
    </submittedName>
</protein>
<dbReference type="OrthoDB" id="287365at2"/>
<dbReference type="InterPro" id="IPR018077">
    <property type="entry name" value="Glyco_hydro_fam25_subgr"/>
</dbReference>
<dbReference type="PROSITE" id="PS51904">
    <property type="entry name" value="GLYCOSYL_HYDROL_F25_2"/>
    <property type="match status" value="1"/>
</dbReference>
<gene>
    <name evidence="5" type="ORF">SAMN04489860_0345</name>
</gene>
<keyword evidence="4" id="KW-0812">Transmembrane</keyword>
<dbReference type="PANTHER" id="PTHR34135:SF2">
    <property type="entry name" value="LYSOZYME"/>
    <property type="match status" value="1"/>
</dbReference>
<comment type="similarity">
    <text evidence="1">Belongs to the glycosyl hydrolase 25 family.</text>
</comment>
<evidence type="ECO:0000313" key="6">
    <source>
        <dbReference type="Proteomes" id="UP000185663"/>
    </source>
</evidence>
<sequence length="258" mass="28992">MSDVARHRSPRRRLWWVLGGIVVAVILVVVTLAALVWNGVLWPTRTSASHYDVRGVDVSSYQGDIDWDVLAGQDLDFAFIKSTEGSSHTDPEFEGNWADALETDLVVGAYHFMSFESPGETQLENIIENVPAEPGTLAPVVDLEYYGEFVDTPPSVEELRAILDPLLDGIEEHYGQPAILYTTESIWGSYLSEGYEDTPLWIRSVYETPDLPLGTPWTFWQYSDHDKLDGYSGEEEYIDMNVFRGSLDELDEMTLTGS</sequence>
<feature type="transmembrane region" description="Helical" evidence="4">
    <location>
        <begin position="14"/>
        <end position="37"/>
    </location>
</feature>
<dbReference type="GO" id="GO:0016998">
    <property type="term" value="P:cell wall macromolecule catabolic process"/>
    <property type="evidence" value="ECO:0007669"/>
    <property type="project" value="InterPro"/>
</dbReference>